<protein>
    <recommendedName>
        <fullName evidence="1">Prolyl 4-hydroxylase alpha subunit Fe(2+) 2OG dioxygenase domain-containing protein</fullName>
    </recommendedName>
</protein>
<proteinExistence type="predicted"/>
<dbReference type="Proteomes" id="UP001215280">
    <property type="component" value="Unassembled WGS sequence"/>
</dbReference>
<reference evidence="2" key="1">
    <citation type="submission" date="2023-03" db="EMBL/GenBank/DDBJ databases">
        <title>Massive genome expansion in bonnet fungi (Mycena s.s.) driven by repeated elements and novel gene families across ecological guilds.</title>
        <authorList>
            <consortium name="Lawrence Berkeley National Laboratory"/>
            <person name="Harder C.B."/>
            <person name="Miyauchi S."/>
            <person name="Viragh M."/>
            <person name="Kuo A."/>
            <person name="Thoen E."/>
            <person name="Andreopoulos B."/>
            <person name="Lu D."/>
            <person name="Skrede I."/>
            <person name="Drula E."/>
            <person name="Henrissat B."/>
            <person name="Morin E."/>
            <person name="Kohler A."/>
            <person name="Barry K."/>
            <person name="LaButti K."/>
            <person name="Morin E."/>
            <person name="Salamov A."/>
            <person name="Lipzen A."/>
            <person name="Mereny Z."/>
            <person name="Hegedus B."/>
            <person name="Baldrian P."/>
            <person name="Stursova M."/>
            <person name="Weitz H."/>
            <person name="Taylor A."/>
            <person name="Grigoriev I.V."/>
            <person name="Nagy L.G."/>
            <person name="Martin F."/>
            <person name="Kauserud H."/>
        </authorList>
    </citation>
    <scope>NUCLEOTIDE SEQUENCE</scope>
    <source>
        <strain evidence="2">CBHHK188m</strain>
    </source>
</reference>
<evidence type="ECO:0000313" key="3">
    <source>
        <dbReference type="Proteomes" id="UP001215280"/>
    </source>
</evidence>
<name>A0AAD7K2S8_9AGAR</name>
<keyword evidence="3" id="KW-1185">Reference proteome</keyword>
<dbReference type="InterPro" id="IPR044862">
    <property type="entry name" value="Pro_4_hyd_alph_FE2OG_OXY"/>
</dbReference>
<dbReference type="Pfam" id="PF13640">
    <property type="entry name" value="2OG-FeII_Oxy_3"/>
    <property type="match status" value="1"/>
</dbReference>
<dbReference type="PANTHER" id="PTHR33099">
    <property type="entry name" value="FE2OG DIOXYGENASE DOMAIN-CONTAINING PROTEIN"/>
    <property type="match status" value="1"/>
</dbReference>
<organism evidence="2 3">
    <name type="scientific">Mycena maculata</name>
    <dbReference type="NCBI Taxonomy" id="230809"/>
    <lineage>
        <taxon>Eukaryota</taxon>
        <taxon>Fungi</taxon>
        <taxon>Dikarya</taxon>
        <taxon>Basidiomycota</taxon>
        <taxon>Agaricomycotina</taxon>
        <taxon>Agaricomycetes</taxon>
        <taxon>Agaricomycetidae</taxon>
        <taxon>Agaricales</taxon>
        <taxon>Marasmiineae</taxon>
        <taxon>Mycenaceae</taxon>
        <taxon>Mycena</taxon>
    </lineage>
</organism>
<accession>A0AAD7K2S8</accession>
<evidence type="ECO:0000313" key="2">
    <source>
        <dbReference type="EMBL" id="KAJ7775722.1"/>
    </source>
</evidence>
<dbReference type="Gene3D" id="2.60.120.620">
    <property type="entry name" value="q2cbj1_9rhob like domain"/>
    <property type="match status" value="1"/>
</dbReference>
<dbReference type="EMBL" id="JARJLG010000014">
    <property type="protein sequence ID" value="KAJ7775722.1"/>
    <property type="molecule type" value="Genomic_DNA"/>
</dbReference>
<dbReference type="AlphaFoldDB" id="A0AAD7K2S8"/>
<gene>
    <name evidence="2" type="ORF">DFH07DRAFT_732164</name>
</gene>
<dbReference type="PANTHER" id="PTHR33099:SF14">
    <property type="entry name" value="PROLYL 4-HYDROXYLASE ALPHA SUBUNIT FE(2+) 2OG DIOXYGENASE DOMAIN-CONTAINING PROTEIN"/>
    <property type="match status" value="1"/>
</dbReference>
<comment type="caution">
    <text evidence="2">The sequence shown here is derived from an EMBL/GenBank/DDBJ whole genome shotgun (WGS) entry which is preliminary data.</text>
</comment>
<sequence>MSEIDVKITAVKNAIRKSRPMCSGTCEIPPDQNVLVYGFQEDGTAKWVDLLKATPEQLDVVSAACQRATFGRNKEDVFDETYRKAGQMSTNDFRIGFNLEKSGIIDAVYSQLLDGFSDPDKGINAELYKLNIYDKGSFFKAHKDTPRGQNMFGSLVIVFPTVHAGGALLVRHDNKEEAFDSSKMLAPFDTSNVAYIAFYGDVEHEVAVVESGHRVTLTYNLYFAGGPSASLPKMTSAGTANDLQSALVALLDEPNFLADGGILGFGMRYKYPVDSNTNLRGMKSLLKGADALLVRVCEEIGLQTSLKAVYSPNDEGMVMMDKILDPDGDMGEFEESATDVLSRDYGGEMIQAPEWDEEEERNITAVKWITPMSARTPLRATYIAYGNEHSIEYVYGDLALMVHVPDADSRGAQ</sequence>
<evidence type="ECO:0000259" key="1">
    <source>
        <dbReference type="Pfam" id="PF13640"/>
    </source>
</evidence>
<feature type="domain" description="Prolyl 4-hydroxylase alpha subunit Fe(2+) 2OG dioxygenase" evidence="1">
    <location>
        <begin position="129"/>
        <end position="221"/>
    </location>
</feature>